<reference evidence="2 3" key="1">
    <citation type="submission" date="2014-04" db="EMBL/GenBank/DDBJ databases">
        <authorList>
            <consortium name="DOE Joint Genome Institute"/>
            <person name="Kuo A."/>
            <person name="Girlanda M."/>
            <person name="Perotto S."/>
            <person name="Kohler A."/>
            <person name="Nagy L.G."/>
            <person name="Floudas D."/>
            <person name="Copeland A."/>
            <person name="Barry K.W."/>
            <person name="Cichocki N."/>
            <person name="Veneault-Fourrey C."/>
            <person name="LaButti K."/>
            <person name="Lindquist E.A."/>
            <person name="Lipzen A."/>
            <person name="Lundell T."/>
            <person name="Morin E."/>
            <person name="Murat C."/>
            <person name="Sun H."/>
            <person name="Tunlid A."/>
            <person name="Henrissat B."/>
            <person name="Grigoriev I.V."/>
            <person name="Hibbett D.S."/>
            <person name="Martin F."/>
            <person name="Nordberg H.P."/>
            <person name="Cantor M.N."/>
            <person name="Hua S.X."/>
        </authorList>
    </citation>
    <scope>NUCLEOTIDE SEQUENCE [LARGE SCALE GENOMIC DNA]</scope>
    <source>
        <strain evidence="2 3">MUT 4182</strain>
    </source>
</reference>
<proteinExistence type="predicted"/>
<evidence type="ECO:0000313" key="2">
    <source>
        <dbReference type="EMBL" id="KIO31153.1"/>
    </source>
</evidence>
<evidence type="ECO:0008006" key="4">
    <source>
        <dbReference type="Google" id="ProtNLM"/>
    </source>
</evidence>
<feature type="compositionally biased region" description="Polar residues" evidence="1">
    <location>
        <begin position="149"/>
        <end position="159"/>
    </location>
</feature>
<dbReference type="Proteomes" id="UP000054248">
    <property type="component" value="Unassembled WGS sequence"/>
</dbReference>
<sequence>MSSIPDRQPPPTLHPPRSRQRGDTRLTMAPYHDVEDGRGSSSNSSGGIVIHVEPLQAAFFAGETFSAKITFTNTHIPSTLNSSTPHPQSAIPERPATTTGVVFKHKRGAHSIAYGSAPLANPPTSPGTPNYRSQFSMSTSNLHGPATAKPTSGANTAGPTITRKGLIGAGGISKAKSKLPPDVNERMRAVSKRSQSVDVSPVLSKITGAPRIHPPSPLSRSRVPSASSDAGSSVVLPNSRNPTGPIPKSHPHARKISVMDGSINDQGFTPTGLTSSSSYPPSAPSSSSSSSIPQTPSLPGHALPNIGLGKPPVSSKLTLQSDPLPDPTNLPQPGAPTPNVKPGAPRTAFSSSFAPPNTEVLLWSYAQLLGTIELDESNGIVSPDGMVGLRSQLNALRSDRVIGGGRMDIGAPATPSPLSGAGSRTRRGLISSFLSVSTGSPGGPSPISPGGALGFGLNAISSFWSTPAPSPVASGFGRSTSAAVASPMAGVGGGLPETALPTFETQPSMLAIDLNLGPGESRSFTYSVPLPAVLPPTFRGKAMKFSYHLVIGSSRAPSSSHHLTPHLGGSNPPQSKIMRVPVRIYNNVSVERPPSPYDLLWPLVRRKAGPVKCAVSEDQSLIPLKPFGELDFNLSWSSSLGPGSVKRPAPRGNALRFEEYANRLLILSRKEERQPQSHLDIEDDSRSIANTIREPEERTAGPLMSPSGTLGDLDEEMSGALTGCRENVEILTRVSRKMSYDISKDGVKVAVLTFVKTAFRLGETVTGVVEFNGLQTWGRVLKFSATLETQETLPSQLAEPTSQARTRVLKRVHAEHHSSMVIDCLRAPFMLDIPSDASPGFRVALDPSGNPRQEGTGGLEWRVRMCFLVAIGSPPSALDGGGASTRHLVRDGPIGDWGSSWKATPTLAPLTVGDGTGTAISSHPYYRAATGSSSSWTFFSSSRNLDHQRDMEGWTECAAETVECEVGITVWPGNTLYRPNPLDFEV</sequence>
<dbReference type="OrthoDB" id="1918at2759"/>
<protein>
    <recommendedName>
        <fullName evidence="4">Rgp1-domain-containing protein</fullName>
    </recommendedName>
</protein>
<feature type="compositionally biased region" description="Low complexity" evidence="1">
    <location>
        <begin position="275"/>
        <end position="299"/>
    </location>
</feature>
<feature type="compositionally biased region" description="Polar residues" evidence="1">
    <location>
        <begin position="229"/>
        <end position="242"/>
    </location>
</feature>
<feature type="region of interest" description="Disordered" evidence="1">
    <location>
        <begin position="1"/>
        <end position="45"/>
    </location>
</feature>
<dbReference type="STRING" id="1051891.A0A0C3LBA2"/>
<dbReference type="Pfam" id="PF08737">
    <property type="entry name" value="Rgp1"/>
    <property type="match status" value="1"/>
</dbReference>
<organism evidence="2 3">
    <name type="scientific">Tulasnella calospora MUT 4182</name>
    <dbReference type="NCBI Taxonomy" id="1051891"/>
    <lineage>
        <taxon>Eukaryota</taxon>
        <taxon>Fungi</taxon>
        <taxon>Dikarya</taxon>
        <taxon>Basidiomycota</taxon>
        <taxon>Agaricomycotina</taxon>
        <taxon>Agaricomycetes</taxon>
        <taxon>Cantharellales</taxon>
        <taxon>Tulasnellaceae</taxon>
        <taxon>Tulasnella</taxon>
    </lineage>
</organism>
<evidence type="ECO:0000313" key="3">
    <source>
        <dbReference type="Proteomes" id="UP000054248"/>
    </source>
</evidence>
<dbReference type="PANTHER" id="PTHR12507">
    <property type="entry name" value="REDUCED GROWTH PHENOTYPE 1 RGP1, YEAST -RELATED"/>
    <property type="match status" value="1"/>
</dbReference>
<dbReference type="InterPro" id="IPR014848">
    <property type="entry name" value="Rgp1"/>
</dbReference>
<gene>
    <name evidence="2" type="ORF">M407DRAFT_220933</name>
</gene>
<reference evidence="3" key="2">
    <citation type="submission" date="2015-01" db="EMBL/GenBank/DDBJ databases">
        <title>Evolutionary Origins and Diversification of the Mycorrhizal Mutualists.</title>
        <authorList>
            <consortium name="DOE Joint Genome Institute"/>
            <consortium name="Mycorrhizal Genomics Consortium"/>
            <person name="Kohler A."/>
            <person name="Kuo A."/>
            <person name="Nagy L.G."/>
            <person name="Floudas D."/>
            <person name="Copeland A."/>
            <person name="Barry K.W."/>
            <person name="Cichocki N."/>
            <person name="Veneault-Fourrey C."/>
            <person name="LaButti K."/>
            <person name="Lindquist E.A."/>
            <person name="Lipzen A."/>
            <person name="Lundell T."/>
            <person name="Morin E."/>
            <person name="Murat C."/>
            <person name="Riley R."/>
            <person name="Ohm R."/>
            <person name="Sun H."/>
            <person name="Tunlid A."/>
            <person name="Henrissat B."/>
            <person name="Grigoriev I.V."/>
            <person name="Hibbett D.S."/>
            <person name="Martin F."/>
        </authorList>
    </citation>
    <scope>NUCLEOTIDE SEQUENCE [LARGE SCALE GENOMIC DNA]</scope>
    <source>
        <strain evidence="3">MUT 4182</strain>
    </source>
</reference>
<dbReference type="HOGENOM" id="CLU_005984_0_0_1"/>
<accession>A0A0C3LBA2</accession>
<feature type="compositionally biased region" description="Pro residues" evidence="1">
    <location>
        <begin position="324"/>
        <end position="336"/>
    </location>
</feature>
<feature type="region of interest" description="Disordered" evidence="1">
    <location>
        <begin position="675"/>
        <end position="715"/>
    </location>
</feature>
<feature type="region of interest" description="Disordered" evidence="1">
    <location>
        <begin position="138"/>
        <end position="352"/>
    </location>
</feature>
<keyword evidence="3" id="KW-1185">Reference proteome</keyword>
<dbReference type="EMBL" id="KN822965">
    <property type="protein sequence ID" value="KIO31153.1"/>
    <property type="molecule type" value="Genomic_DNA"/>
</dbReference>
<feature type="compositionally biased region" description="Polar residues" evidence="1">
    <location>
        <begin position="263"/>
        <end position="274"/>
    </location>
</feature>
<name>A0A0C3LBA2_9AGAM</name>
<evidence type="ECO:0000256" key="1">
    <source>
        <dbReference type="SAM" id="MobiDB-lite"/>
    </source>
</evidence>
<dbReference type="AlphaFoldDB" id="A0A0C3LBA2"/>
<feature type="compositionally biased region" description="Low complexity" evidence="1">
    <location>
        <begin position="218"/>
        <end position="228"/>
    </location>
</feature>